<feature type="transmembrane region" description="Helical" evidence="1">
    <location>
        <begin position="83"/>
        <end position="101"/>
    </location>
</feature>
<keyword evidence="1" id="KW-0812">Transmembrane</keyword>
<comment type="caution">
    <text evidence="2">The sequence shown here is derived from an EMBL/GenBank/DDBJ whole genome shotgun (WGS) entry which is preliminary data.</text>
</comment>
<dbReference type="AlphaFoldDB" id="A0A7Y8XZI2"/>
<protein>
    <submittedName>
        <fullName evidence="2">Uncharacterized protein</fullName>
    </submittedName>
</protein>
<gene>
    <name evidence="2" type="ORF">HZF10_01570</name>
</gene>
<reference evidence="2 3" key="1">
    <citation type="submission" date="2020-07" db="EMBL/GenBank/DDBJ databases">
        <authorList>
            <person name="Sun Q."/>
        </authorList>
    </citation>
    <scope>NUCLEOTIDE SEQUENCE [LARGE SCALE GENOMIC DNA]</scope>
    <source>
        <strain evidence="2 3">MAH-1</strain>
    </source>
</reference>
<name>A0A7Y8XZI2_9FLAO</name>
<organism evidence="2 3">
    <name type="scientific">Flavobacterium agri</name>
    <dbReference type="NCBI Taxonomy" id="2743471"/>
    <lineage>
        <taxon>Bacteria</taxon>
        <taxon>Pseudomonadati</taxon>
        <taxon>Bacteroidota</taxon>
        <taxon>Flavobacteriia</taxon>
        <taxon>Flavobacteriales</taxon>
        <taxon>Flavobacteriaceae</taxon>
        <taxon>Flavobacterium</taxon>
    </lineage>
</organism>
<proteinExistence type="predicted"/>
<evidence type="ECO:0000313" key="3">
    <source>
        <dbReference type="Proteomes" id="UP000535020"/>
    </source>
</evidence>
<keyword evidence="1" id="KW-1133">Transmembrane helix</keyword>
<keyword evidence="1" id="KW-0472">Membrane</keyword>
<feature type="transmembrane region" description="Helical" evidence="1">
    <location>
        <begin position="47"/>
        <end position="71"/>
    </location>
</feature>
<evidence type="ECO:0000313" key="2">
    <source>
        <dbReference type="EMBL" id="NYA69591.1"/>
    </source>
</evidence>
<evidence type="ECO:0000256" key="1">
    <source>
        <dbReference type="SAM" id="Phobius"/>
    </source>
</evidence>
<accession>A0A7Y8XZI2</accession>
<keyword evidence="3" id="KW-1185">Reference proteome</keyword>
<sequence>METFIQRNFNAYLKTTGELSTWIAIASFAIGTAFFVSYKSGIESEEIFFFGFLFVCLAALVNLLVLANLLILLLTERDHREYFAIKILIVLANIPVTAFYFKLL</sequence>
<feature type="transmembrane region" description="Helical" evidence="1">
    <location>
        <begin position="21"/>
        <end position="41"/>
    </location>
</feature>
<dbReference type="Proteomes" id="UP000535020">
    <property type="component" value="Unassembled WGS sequence"/>
</dbReference>
<dbReference type="EMBL" id="JACBJI010000001">
    <property type="protein sequence ID" value="NYA69591.1"/>
    <property type="molecule type" value="Genomic_DNA"/>
</dbReference>
<dbReference type="RefSeq" id="WP_176004413.1">
    <property type="nucleotide sequence ID" value="NZ_JABWMI010000002.1"/>
</dbReference>